<dbReference type="EMBL" id="ML170170">
    <property type="protein sequence ID" value="TDL23493.1"/>
    <property type="molecule type" value="Genomic_DNA"/>
</dbReference>
<organism evidence="3 4">
    <name type="scientific">Rickenella mellea</name>
    <dbReference type="NCBI Taxonomy" id="50990"/>
    <lineage>
        <taxon>Eukaryota</taxon>
        <taxon>Fungi</taxon>
        <taxon>Dikarya</taxon>
        <taxon>Basidiomycota</taxon>
        <taxon>Agaricomycotina</taxon>
        <taxon>Agaricomycetes</taxon>
        <taxon>Hymenochaetales</taxon>
        <taxon>Rickenellaceae</taxon>
        <taxon>Rickenella</taxon>
    </lineage>
</organism>
<dbReference type="InterPro" id="IPR011009">
    <property type="entry name" value="Kinase-like_dom_sf"/>
</dbReference>
<evidence type="ECO:0000256" key="1">
    <source>
        <dbReference type="SAM" id="Phobius"/>
    </source>
</evidence>
<dbReference type="GO" id="GO:0005524">
    <property type="term" value="F:ATP binding"/>
    <property type="evidence" value="ECO:0007669"/>
    <property type="project" value="InterPro"/>
</dbReference>
<evidence type="ECO:0000313" key="3">
    <source>
        <dbReference type="EMBL" id="TDL23493.1"/>
    </source>
</evidence>
<feature type="transmembrane region" description="Helical" evidence="1">
    <location>
        <begin position="12"/>
        <end position="32"/>
    </location>
</feature>
<dbReference type="OrthoDB" id="346907at2759"/>
<dbReference type="InterPro" id="IPR000719">
    <property type="entry name" value="Prot_kinase_dom"/>
</dbReference>
<dbReference type="STRING" id="50990.A0A4Y7Q775"/>
<feature type="domain" description="Protein kinase" evidence="2">
    <location>
        <begin position="1"/>
        <end position="211"/>
    </location>
</feature>
<dbReference type="VEuPathDB" id="FungiDB:BD410DRAFT_787340"/>
<keyword evidence="1" id="KW-1133">Transmembrane helix</keyword>
<dbReference type="GO" id="GO:0004674">
    <property type="term" value="F:protein serine/threonine kinase activity"/>
    <property type="evidence" value="ECO:0007669"/>
    <property type="project" value="TreeGrafter"/>
</dbReference>
<keyword evidence="1" id="KW-0472">Membrane</keyword>
<dbReference type="InterPro" id="IPR051681">
    <property type="entry name" value="Ser/Thr_Kinases-Pseudokinases"/>
</dbReference>
<gene>
    <name evidence="3" type="ORF">BD410DRAFT_787340</name>
</gene>
<dbReference type="PANTHER" id="PTHR44329">
    <property type="entry name" value="SERINE/THREONINE-PROTEIN KINASE TNNI3K-RELATED"/>
    <property type="match status" value="1"/>
</dbReference>
<keyword evidence="4" id="KW-1185">Reference proteome</keyword>
<protein>
    <submittedName>
        <fullName evidence="3">Kinase-like protein</fullName>
    </submittedName>
</protein>
<proteinExistence type="predicted"/>
<evidence type="ECO:0000313" key="4">
    <source>
        <dbReference type="Proteomes" id="UP000294933"/>
    </source>
</evidence>
<dbReference type="PROSITE" id="PS50011">
    <property type="entry name" value="PROTEIN_KINASE_DOM"/>
    <property type="match status" value="1"/>
</dbReference>
<reference evidence="3 4" key="1">
    <citation type="submission" date="2018-06" db="EMBL/GenBank/DDBJ databases">
        <title>A transcriptomic atlas of mushroom development highlights an independent origin of complex multicellularity.</title>
        <authorList>
            <consortium name="DOE Joint Genome Institute"/>
            <person name="Krizsan K."/>
            <person name="Almasi E."/>
            <person name="Merenyi Z."/>
            <person name="Sahu N."/>
            <person name="Viragh M."/>
            <person name="Koszo T."/>
            <person name="Mondo S."/>
            <person name="Kiss B."/>
            <person name="Balint B."/>
            <person name="Kues U."/>
            <person name="Barry K."/>
            <person name="Hegedus J.C."/>
            <person name="Henrissat B."/>
            <person name="Johnson J."/>
            <person name="Lipzen A."/>
            <person name="Ohm R."/>
            <person name="Nagy I."/>
            <person name="Pangilinan J."/>
            <person name="Yan J."/>
            <person name="Xiong Y."/>
            <person name="Grigoriev I.V."/>
            <person name="Hibbett D.S."/>
            <person name="Nagy L.G."/>
        </authorList>
    </citation>
    <scope>NUCLEOTIDE SEQUENCE [LARGE SCALE GENOMIC DNA]</scope>
    <source>
        <strain evidence="3 4">SZMC22713</strain>
    </source>
</reference>
<name>A0A4Y7Q775_9AGAM</name>
<keyword evidence="3" id="KW-0808">Transferase</keyword>
<evidence type="ECO:0000259" key="2">
    <source>
        <dbReference type="PROSITE" id="PS50011"/>
    </source>
</evidence>
<accession>A0A4Y7Q775</accession>
<keyword evidence="3" id="KW-0418">Kinase</keyword>
<dbReference type="InterPro" id="IPR001245">
    <property type="entry name" value="Ser-Thr/Tyr_kinase_cat_dom"/>
</dbReference>
<dbReference type="AlphaFoldDB" id="A0A4Y7Q775"/>
<sequence length="212" mass="23770">MTWRRLSHKNVVQFLGIATGMGMLPAVILPRFKNGDIVSFIKSHPNCDRLKAIKDIARGLRYLHNFRPAVTHGNLKGSNVLVKEDGTACIVDFGLVFVLDEVDFTVASIAGPVRWMAPEVMMSEGPVYDYCLKADVYAFAMTVIEIISGKLPFTHIHSDSAVILRVIQGERPQYSQGDFVIPGLWQLLEECWKQEADERPNMNGALMHLENL</sequence>
<dbReference type="Pfam" id="PF07714">
    <property type="entry name" value="PK_Tyr_Ser-Thr"/>
    <property type="match status" value="1"/>
</dbReference>
<dbReference type="Proteomes" id="UP000294933">
    <property type="component" value="Unassembled WGS sequence"/>
</dbReference>
<dbReference type="SUPFAM" id="SSF56112">
    <property type="entry name" value="Protein kinase-like (PK-like)"/>
    <property type="match status" value="1"/>
</dbReference>
<keyword evidence="1" id="KW-0812">Transmembrane</keyword>
<dbReference type="Gene3D" id="1.10.510.10">
    <property type="entry name" value="Transferase(Phosphotransferase) domain 1"/>
    <property type="match status" value="1"/>
</dbReference>